<comment type="caution">
    <text evidence="3">The sequence shown here is derived from an EMBL/GenBank/DDBJ whole genome shotgun (WGS) entry which is preliminary data.</text>
</comment>
<evidence type="ECO:0000313" key="4">
    <source>
        <dbReference type="Proteomes" id="UP000011991"/>
    </source>
</evidence>
<sequence>MRLLLITAALGAASLLVSPAAQAGIVFDKAVNLNLSAVDAALTNVNGVNGVNFGDISFGSATGRVAVNSTDNGDGSFGIGDSIKVVGHALIDKVSLEAGGSLDPLDAGQAKSFQLTGVLRDLAGVVSADGFGLFNHLTSGFLDLYLDVSTPDDFTVGDIANSVDGVLVATFELIEGKTRLFGGPSTFSSFDFKLVSQFDSGTPSDWSDDFFQLPSGYDPLNNGSLLATQVISTDTRTANTLTNISGTHTVDIGTGFTPVPATPTNGDFYANVDGSGGFGVIPEPASIAIFGLMGAAGFAGRRRRKKTA</sequence>
<gene>
    <name evidence="3" type="ORF">RMSM_06542</name>
</gene>
<dbReference type="Pfam" id="PF07589">
    <property type="entry name" value="PEP-CTERM"/>
    <property type="match status" value="1"/>
</dbReference>
<organism evidence="3 4">
    <name type="scientific">Rhodopirellula maiorica SM1</name>
    <dbReference type="NCBI Taxonomy" id="1265738"/>
    <lineage>
        <taxon>Bacteria</taxon>
        <taxon>Pseudomonadati</taxon>
        <taxon>Planctomycetota</taxon>
        <taxon>Planctomycetia</taxon>
        <taxon>Pirellulales</taxon>
        <taxon>Pirellulaceae</taxon>
        <taxon>Novipirellula</taxon>
    </lineage>
</organism>
<dbReference type="RefSeq" id="WP_008706428.1">
    <property type="nucleotide sequence ID" value="NZ_ANOG01000946.1"/>
</dbReference>
<dbReference type="InterPro" id="IPR013424">
    <property type="entry name" value="Ice-binding_C"/>
</dbReference>
<feature type="domain" description="Ice-binding protein C-terminal" evidence="2">
    <location>
        <begin position="281"/>
        <end position="303"/>
    </location>
</feature>
<dbReference type="Proteomes" id="UP000011991">
    <property type="component" value="Unassembled WGS sequence"/>
</dbReference>
<evidence type="ECO:0000259" key="2">
    <source>
        <dbReference type="Pfam" id="PF07589"/>
    </source>
</evidence>
<feature type="chain" id="PRO_5004070407" evidence="1">
    <location>
        <begin position="24"/>
        <end position="308"/>
    </location>
</feature>
<name>M5RBT3_9BACT</name>
<keyword evidence="1" id="KW-0732">Signal</keyword>
<dbReference type="NCBIfam" id="TIGR02595">
    <property type="entry name" value="PEP_CTERM"/>
    <property type="match status" value="1"/>
</dbReference>
<dbReference type="PATRIC" id="fig|1265738.3.peg.6527"/>
<dbReference type="EMBL" id="ANOG01000946">
    <property type="protein sequence ID" value="EMI16531.1"/>
    <property type="molecule type" value="Genomic_DNA"/>
</dbReference>
<proteinExistence type="predicted"/>
<protein>
    <submittedName>
        <fullName evidence="3">Secreted protein containing PEP-CTERM bacterial domain protein</fullName>
    </submittedName>
</protein>
<dbReference type="AlphaFoldDB" id="M5RBT3"/>
<feature type="signal peptide" evidence="1">
    <location>
        <begin position="1"/>
        <end position="23"/>
    </location>
</feature>
<reference evidence="3 4" key="1">
    <citation type="journal article" date="2013" name="Mar. Genomics">
        <title>Expression of sulfatases in Rhodopirellula baltica and the diversity of sulfatases in the genus Rhodopirellula.</title>
        <authorList>
            <person name="Wegner C.E."/>
            <person name="Richter-Heitmann T."/>
            <person name="Klindworth A."/>
            <person name="Klockow C."/>
            <person name="Richter M."/>
            <person name="Achstetter T."/>
            <person name="Glockner F.O."/>
            <person name="Harder J."/>
        </authorList>
    </citation>
    <scope>NUCLEOTIDE SEQUENCE [LARGE SCALE GENOMIC DNA]</scope>
    <source>
        <strain evidence="3 4">SM1</strain>
    </source>
</reference>
<evidence type="ECO:0000313" key="3">
    <source>
        <dbReference type="EMBL" id="EMI16531.1"/>
    </source>
</evidence>
<keyword evidence="4" id="KW-1185">Reference proteome</keyword>
<evidence type="ECO:0000256" key="1">
    <source>
        <dbReference type="SAM" id="SignalP"/>
    </source>
</evidence>
<accession>M5RBT3</accession>